<evidence type="ECO:0000313" key="4">
    <source>
        <dbReference type="Proteomes" id="UP001187471"/>
    </source>
</evidence>
<dbReference type="Proteomes" id="UP001187471">
    <property type="component" value="Unassembled WGS sequence"/>
</dbReference>
<name>A0AA88URQ5_9ASTE</name>
<feature type="domain" description="DUF4005" evidence="2">
    <location>
        <begin position="43"/>
        <end position="119"/>
    </location>
</feature>
<evidence type="ECO:0000256" key="1">
    <source>
        <dbReference type="SAM" id="MobiDB-lite"/>
    </source>
</evidence>
<comment type="caution">
    <text evidence="3">The sequence shown here is derived from an EMBL/GenBank/DDBJ whole genome shotgun (WGS) entry which is preliminary data.</text>
</comment>
<feature type="compositionally biased region" description="Low complexity" evidence="1">
    <location>
        <begin position="70"/>
        <end position="80"/>
    </location>
</feature>
<reference evidence="3" key="1">
    <citation type="submission" date="2022-12" db="EMBL/GenBank/DDBJ databases">
        <title>Draft genome assemblies for two species of Escallonia (Escalloniales).</title>
        <authorList>
            <person name="Chanderbali A."/>
            <person name="Dervinis C."/>
            <person name="Anghel I."/>
            <person name="Soltis D."/>
            <person name="Soltis P."/>
            <person name="Zapata F."/>
        </authorList>
    </citation>
    <scope>NUCLEOTIDE SEQUENCE</scope>
    <source>
        <strain evidence="3">UCBG92.1500</strain>
        <tissue evidence="3">Leaf</tissue>
    </source>
</reference>
<feature type="compositionally biased region" description="Basic and acidic residues" evidence="1">
    <location>
        <begin position="81"/>
        <end position="90"/>
    </location>
</feature>
<dbReference type="AlphaFoldDB" id="A0AA88URQ5"/>
<dbReference type="EMBL" id="JAVXUO010000152">
    <property type="protein sequence ID" value="KAK2994964.1"/>
    <property type="molecule type" value="Genomic_DNA"/>
</dbReference>
<proteinExistence type="predicted"/>
<keyword evidence="4" id="KW-1185">Reference proteome</keyword>
<gene>
    <name evidence="3" type="ORF">RJ640_022749</name>
</gene>
<sequence length="151" mass="16660">METSANILLNQIAWQAAEVAAIYSASEEDKADVACFFELQKALRVNIEGAAAAAIPNYMAATDSAKAHSRSQSAPRQRPSTPERERDGLARKRLSYPSAPDPYDSAGICRTSFSQNLKSPPFKSLQICHVGMKQQSKLRSNKDRLPTRTKY</sequence>
<protein>
    <recommendedName>
        <fullName evidence="2">DUF4005 domain-containing protein</fullName>
    </recommendedName>
</protein>
<feature type="region of interest" description="Disordered" evidence="1">
    <location>
        <begin position="61"/>
        <end position="104"/>
    </location>
</feature>
<dbReference type="Pfam" id="PF13178">
    <property type="entry name" value="DUF4005"/>
    <property type="match status" value="1"/>
</dbReference>
<accession>A0AA88URQ5</accession>
<evidence type="ECO:0000313" key="3">
    <source>
        <dbReference type="EMBL" id="KAK2994964.1"/>
    </source>
</evidence>
<organism evidence="3 4">
    <name type="scientific">Escallonia rubra</name>
    <dbReference type="NCBI Taxonomy" id="112253"/>
    <lineage>
        <taxon>Eukaryota</taxon>
        <taxon>Viridiplantae</taxon>
        <taxon>Streptophyta</taxon>
        <taxon>Embryophyta</taxon>
        <taxon>Tracheophyta</taxon>
        <taxon>Spermatophyta</taxon>
        <taxon>Magnoliopsida</taxon>
        <taxon>eudicotyledons</taxon>
        <taxon>Gunneridae</taxon>
        <taxon>Pentapetalae</taxon>
        <taxon>asterids</taxon>
        <taxon>campanulids</taxon>
        <taxon>Escalloniales</taxon>
        <taxon>Escalloniaceae</taxon>
        <taxon>Escallonia</taxon>
    </lineage>
</organism>
<evidence type="ECO:0000259" key="2">
    <source>
        <dbReference type="Pfam" id="PF13178"/>
    </source>
</evidence>
<dbReference type="InterPro" id="IPR025064">
    <property type="entry name" value="DUF4005"/>
</dbReference>